<reference evidence="1" key="1">
    <citation type="journal article" date="2018" name="Genome Biol. Evol.">
        <title>Genomics and development of Lentinus tigrinus, a white-rot wood-decaying mushroom with dimorphic fruiting bodies.</title>
        <authorList>
            <person name="Wu B."/>
            <person name="Xu Z."/>
            <person name="Knudson A."/>
            <person name="Carlson A."/>
            <person name="Chen N."/>
            <person name="Kovaka S."/>
            <person name="LaButti K."/>
            <person name="Lipzen A."/>
            <person name="Pennachio C."/>
            <person name="Riley R."/>
            <person name="Schakwitz W."/>
            <person name="Umezawa K."/>
            <person name="Ohm R.A."/>
            <person name="Grigoriev I.V."/>
            <person name="Nagy L.G."/>
            <person name="Gibbons J."/>
            <person name="Hibbett D."/>
        </authorList>
    </citation>
    <scope>NUCLEOTIDE SEQUENCE [LARGE SCALE GENOMIC DNA]</scope>
    <source>
        <strain evidence="1">ALCF2SS1-6</strain>
    </source>
</reference>
<sequence>MFTQQQKLLRLLQDKPEVLDNIKEFVTLLQNNGVDVHAGQMPSKMDMFRLLMKTEIRESAMKMAAAFQEAGIDLQSKDMVQSLMAMQKQFKGDK</sequence>
<evidence type="ECO:0000313" key="1">
    <source>
        <dbReference type="EMBL" id="RPD62010.1"/>
    </source>
</evidence>
<evidence type="ECO:0000313" key="2">
    <source>
        <dbReference type="Proteomes" id="UP000313359"/>
    </source>
</evidence>
<dbReference type="EMBL" id="ML122260">
    <property type="protein sequence ID" value="RPD62010.1"/>
    <property type="molecule type" value="Genomic_DNA"/>
</dbReference>
<dbReference type="Proteomes" id="UP000313359">
    <property type="component" value="Unassembled WGS sequence"/>
</dbReference>
<accession>A0A5C2SE43</accession>
<dbReference type="OrthoDB" id="10008801at2759"/>
<dbReference type="STRING" id="1328759.A0A5C2SE43"/>
<proteinExistence type="predicted"/>
<gene>
    <name evidence="1" type="ORF">L227DRAFT_609876</name>
</gene>
<keyword evidence="2" id="KW-1185">Reference proteome</keyword>
<protein>
    <submittedName>
        <fullName evidence="1">Uncharacterized protein</fullName>
    </submittedName>
</protein>
<dbReference type="AlphaFoldDB" id="A0A5C2SE43"/>
<name>A0A5C2SE43_9APHY</name>
<organism evidence="1 2">
    <name type="scientific">Lentinus tigrinus ALCF2SS1-6</name>
    <dbReference type="NCBI Taxonomy" id="1328759"/>
    <lineage>
        <taxon>Eukaryota</taxon>
        <taxon>Fungi</taxon>
        <taxon>Dikarya</taxon>
        <taxon>Basidiomycota</taxon>
        <taxon>Agaricomycotina</taxon>
        <taxon>Agaricomycetes</taxon>
        <taxon>Polyporales</taxon>
        <taxon>Polyporaceae</taxon>
        <taxon>Lentinus</taxon>
    </lineage>
</organism>